<accession>W4PYW6</accession>
<name>W4PYW6_9BACI</name>
<keyword evidence="3" id="KW-1185">Reference proteome</keyword>
<feature type="domain" description="LysM" evidence="1">
    <location>
        <begin position="2"/>
        <end position="47"/>
    </location>
</feature>
<evidence type="ECO:0000259" key="1">
    <source>
        <dbReference type="PROSITE" id="PS51782"/>
    </source>
</evidence>
<dbReference type="STRING" id="1236970.JCM9140_842"/>
<organism evidence="2 3">
    <name type="scientific">Halalkalibacter wakoensis JCM 9140</name>
    <dbReference type="NCBI Taxonomy" id="1236970"/>
    <lineage>
        <taxon>Bacteria</taxon>
        <taxon>Bacillati</taxon>
        <taxon>Bacillota</taxon>
        <taxon>Bacilli</taxon>
        <taxon>Bacillales</taxon>
        <taxon>Bacillaceae</taxon>
        <taxon>Halalkalibacter</taxon>
    </lineage>
</organism>
<evidence type="ECO:0000313" key="2">
    <source>
        <dbReference type="EMBL" id="GAE24880.1"/>
    </source>
</evidence>
<evidence type="ECO:0000313" key="3">
    <source>
        <dbReference type="Proteomes" id="UP000018890"/>
    </source>
</evidence>
<dbReference type="Pfam" id="PF01476">
    <property type="entry name" value="LysM"/>
    <property type="match status" value="1"/>
</dbReference>
<dbReference type="InterPro" id="IPR018392">
    <property type="entry name" value="LysM"/>
</dbReference>
<dbReference type="OrthoDB" id="2925926at2"/>
<reference evidence="2" key="1">
    <citation type="journal article" date="2014" name="Genome Announc.">
        <title>Draft Genome Sequences of Three Alkaliphilic Bacillus Strains, Bacillus wakoensis JCM 9140T, Bacillus akibai JCM 9157T, and Bacillus hemicellulosilyticus JCM 9152T.</title>
        <authorList>
            <person name="Yuki M."/>
            <person name="Oshima K."/>
            <person name="Suda W."/>
            <person name="Oshida Y."/>
            <person name="Kitamura K."/>
            <person name="Iida T."/>
            <person name="Hattori M."/>
            <person name="Ohkuma M."/>
        </authorList>
    </citation>
    <scope>NUCLEOTIDE SEQUENCE [LARGE SCALE GENOMIC DNA]</scope>
    <source>
        <strain evidence="2">JCM 9140</strain>
    </source>
</reference>
<proteinExistence type="predicted"/>
<dbReference type="PROSITE" id="PS51782">
    <property type="entry name" value="LYSM"/>
    <property type="match status" value="1"/>
</dbReference>
<gene>
    <name evidence="2" type="ORF">JCM9140_842</name>
</gene>
<sequence>MKIYVTYEGESLYDVAKHCNVQVDVLQQLNKHIKDPSYMKGNTHITIPSVMGIEGIVKDDQFLKNKGNVCAYVQDEPVHYKKLNITHWPSQDYTHPHPKNGTHAAEKFDDEPVYQPLSIRFLSIHRAIIYQNTISSYNRRILGRGMIIID</sequence>
<dbReference type="AlphaFoldDB" id="W4PYW6"/>
<dbReference type="Proteomes" id="UP000018890">
    <property type="component" value="Unassembled WGS sequence"/>
</dbReference>
<dbReference type="InterPro" id="IPR036779">
    <property type="entry name" value="LysM_dom_sf"/>
</dbReference>
<comment type="caution">
    <text evidence="2">The sequence shown here is derived from an EMBL/GenBank/DDBJ whole genome shotgun (WGS) entry which is preliminary data.</text>
</comment>
<protein>
    <recommendedName>
        <fullName evidence="1">LysM domain-containing protein</fullName>
    </recommendedName>
</protein>
<dbReference type="SUPFAM" id="SSF54106">
    <property type="entry name" value="LysM domain"/>
    <property type="match status" value="1"/>
</dbReference>
<dbReference type="Gene3D" id="3.10.350.10">
    <property type="entry name" value="LysM domain"/>
    <property type="match status" value="1"/>
</dbReference>
<dbReference type="RefSeq" id="WP_034742525.1">
    <property type="nucleotide sequence ID" value="NZ_BAUT01000005.1"/>
</dbReference>
<dbReference type="EMBL" id="BAUT01000005">
    <property type="protein sequence ID" value="GAE24880.1"/>
    <property type="molecule type" value="Genomic_DNA"/>
</dbReference>